<comment type="caution">
    <text evidence="2">The sequence shown here is derived from an EMBL/GenBank/DDBJ whole genome shotgun (WGS) entry which is preliminary data.</text>
</comment>
<dbReference type="PROSITE" id="PS51534">
    <property type="entry name" value="SEFIR"/>
    <property type="match status" value="1"/>
</dbReference>
<dbReference type="Gene3D" id="3.40.50.10140">
    <property type="entry name" value="Toll/interleukin-1 receptor homology (TIR) domain"/>
    <property type="match status" value="1"/>
</dbReference>
<dbReference type="InterPro" id="IPR013568">
    <property type="entry name" value="SEFIR_dom"/>
</dbReference>
<dbReference type="Proteomes" id="UP000615234">
    <property type="component" value="Unassembled WGS sequence"/>
</dbReference>
<dbReference type="Pfam" id="PF08357">
    <property type="entry name" value="SEFIR"/>
    <property type="match status" value="1"/>
</dbReference>
<feature type="domain" description="SEFIR" evidence="1">
    <location>
        <begin position="6"/>
        <end position="144"/>
    </location>
</feature>
<dbReference type="SUPFAM" id="SSF52200">
    <property type="entry name" value="Toll/Interleukin receptor TIR domain"/>
    <property type="match status" value="1"/>
</dbReference>
<gene>
    <name evidence="2" type="ORF">H8S09_04780</name>
</gene>
<evidence type="ECO:0000313" key="2">
    <source>
        <dbReference type="EMBL" id="MBC5662213.1"/>
    </source>
</evidence>
<accession>A0A8I0DRM3</accession>
<sequence>MAQQENPIVFISYSQDSLSFADQVFSFANKLRREGIDAILDQYEEAPSEGWPRWMENSINRADYVIVIGSKGYYNKIYGNVELGKGRGVKWEGNLIYQKLYMSDTMNDKYIPVVFDERDLEYIPTPLQGSTYYNISNEDGYDRLYWRLRGINTKEKPPLGKLRPLPEKERKNLFITSMIDIEAWNKAVWRGAGFVLGYMPLPALLLPFVNEKYAIKIFEDWIKIIGRDDKKEDIRIALVEGDVPGEASGYYVVVGNNIDEAMKRAEKGGFSADETMILNVSRIIRANPRDNFQSFNYFKEAYYQYGEYMLMPAVLNEKTGEIKPLPHYGIHKKQLVYRHISDITENDQDAILLQKNKPFSPYKPK</sequence>
<dbReference type="EMBL" id="JACOOX010000002">
    <property type="protein sequence ID" value="MBC5662213.1"/>
    <property type="molecule type" value="Genomic_DNA"/>
</dbReference>
<protein>
    <submittedName>
        <fullName evidence="2">TIR domain-containing protein</fullName>
    </submittedName>
</protein>
<name>A0A8I0DRM3_9FIRM</name>
<evidence type="ECO:0000259" key="1">
    <source>
        <dbReference type="PROSITE" id="PS51534"/>
    </source>
</evidence>
<reference evidence="2 3" key="1">
    <citation type="submission" date="2020-08" db="EMBL/GenBank/DDBJ databases">
        <title>Genome public.</title>
        <authorList>
            <person name="Liu C."/>
            <person name="Sun Q."/>
        </authorList>
    </citation>
    <scope>NUCLEOTIDE SEQUENCE [LARGE SCALE GENOMIC DNA]</scope>
    <source>
        <strain evidence="2 3">NSJ-10</strain>
    </source>
</reference>
<proteinExistence type="predicted"/>
<dbReference type="AlphaFoldDB" id="A0A8I0DRM3"/>
<evidence type="ECO:0000313" key="3">
    <source>
        <dbReference type="Proteomes" id="UP000615234"/>
    </source>
</evidence>
<keyword evidence="3" id="KW-1185">Reference proteome</keyword>
<organism evidence="2 3">
    <name type="scientific">Coprococcus hominis</name>
    <name type="common">ex Liu et al. 2022</name>
    <dbReference type="NCBI Taxonomy" id="2763039"/>
    <lineage>
        <taxon>Bacteria</taxon>
        <taxon>Bacillati</taxon>
        <taxon>Bacillota</taxon>
        <taxon>Clostridia</taxon>
        <taxon>Lachnospirales</taxon>
        <taxon>Lachnospiraceae</taxon>
        <taxon>Coprococcus</taxon>
    </lineage>
</organism>
<dbReference type="InterPro" id="IPR035897">
    <property type="entry name" value="Toll_tir_struct_dom_sf"/>
</dbReference>
<dbReference type="RefSeq" id="WP_181986530.1">
    <property type="nucleotide sequence ID" value="NZ_JACOOX010000002.1"/>
</dbReference>